<evidence type="ECO:0000256" key="2">
    <source>
        <dbReference type="ARBA" id="ARBA00022692"/>
    </source>
</evidence>
<protein>
    <submittedName>
        <fullName evidence="6">HlyD family efflux transporter periplasmic adaptor subunit</fullName>
    </submittedName>
</protein>
<dbReference type="PANTHER" id="PTHR30386:SF26">
    <property type="entry name" value="TRANSPORT PROTEIN COMB"/>
    <property type="match status" value="1"/>
</dbReference>
<sequence length="434" mass="48772">MPTYLDSPGAGTSDYRSEEAQDIFSRRPPAILRWSNTAFLLILLLLLALSWFVHYPDLVQAPFRLTTVDAPKPVNSRLTARVTSLRVREGQAVQAGELLGCLESTARPNDVLALGRDLQQLRAAVLHGQPLPLASFTAQRERQLGELQPVYQTFQQSVQQHAAFLTNGFYPRKQRLIAGELQDLQQLSGVLAAQLRIEQQDLQLAESTFAAQRRLFEERVIPAAELQQEQSRLLAKQMPVEQTRIALLNNQNAQSGKRRELLELEKVFAEQQDLFLQQLTTLESAVREWRSRFLLLAPTSGRVHFAAFLEENQSVTAGQELFYVAREGMQAFGVVQVPQYNLGKVKVGQRVWVSVSGYPAGEYGRLPGRVAFVAALPNKDGTYQTRIQLSQGLRTNYGRALAYKAGLRGSVDIVTGDTRLLERLLYSFRRNLAR</sequence>
<keyword evidence="7" id="KW-1185">Reference proteome</keyword>
<evidence type="ECO:0000256" key="3">
    <source>
        <dbReference type="ARBA" id="ARBA00022989"/>
    </source>
</evidence>
<dbReference type="InterPro" id="IPR050739">
    <property type="entry name" value="MFP"/>
</dbReference>
<reference evidence="6 7" key="1">
    <citation type="submission" date="2018-09" db="EMBL/GenBank/DDBJ databases">
        <title>Hymenobacter medium sp. nov., isolated from R2A medium.</title>
        <authorList>
            <person name="Yingchao G."/>
        </authorList>
    </citation>
    <scope>NUCLEOTIDE SEQUENCE [LARGE SCALE GENOMIC DNA]</scope>
    <source>
        <strain evidence="7">sh-6</strain>
    </source>
</reference>
<evidence type="ECO:0000313" key="6">
    <source>
        <dbReference type="EMBL" id="AYA37714.1"/>
    </source>
</evidence>
<gene>
    <name evidence="6" type="ORF">D3Y59_12050</name>
</gene>
<dbReference type="RefSeq" id="WP_119445279.1">
    <property type="nucleotide sequence ID" value="NZ_CP032317.1"/>
</dbReference>
<keyword evidence="3 5" id="KW-1133">Transmembrane helix</keyword>
<dbReference type="Gene3D" id="2.40.30.170">
    <property type="match status" value="1"/>
</dbReference>
<evidence type="ECO:0000256" key="5">
    <source>
        <dbReference type="SAM" id="Phobius"/>
    </source>
</evidence>
<evidence type="ECO:0000256" key="1">
    <source>
        <dbReference type="ARBA" id="ARBA00004167"/>
    </source>
</evidence>
<dbReference type="PANTHER" id="PTHR30386">
    <property type="entry name" value="MEMBRANE FUSION SUBUNIT OF EMRAB-TOLC MULTIDRUG EFFLUX PUMP"/>
    <property type="match status" value="1"/>
</dbReference>
<dbReference type="GO" id="GO:0016020">
    <property type="term" value="C:membrane"/>
    <property type="evidence" value="ECO:0007669"/>
    <property type="project" value="UniProtKB-SubCell"/>
</dbReference>
<feature type="transmembrane region" description="Helical" evidence="5">
    <location>
        <begin position="34"/>
        <end position="53"/>
    </location>
</feature>
<proteinExistence type="predicted"/>
<dbReference type="OrthoDB" id="7057889at2"/>
<dbReference type="KEGG" id="hyh:D3Y59_12050"/>
<dbReference type="AlphaFoldDB" id="A0A3B7R0V3"/>
<dbReference type="PRINTS" id="PR01490">
    <property type="entry name" value="RTXTOXIND"/>
</dbReference>
<evidence type="ECO:0000313" key="7">
    <source>
        <dbReference type="Proteomes" id="UP000262802"/>
    </source>
</evidence>
<dbReference type="EMBL" id="CP032317">
    <property type="protein sequence ID" value="AYA37714.1"/>
    <property type="molecule type" value="Genomic_DNA"/>
</dbReference>
<dbReference type="Proteomes" id="UP000262802">
    <property type="component" value="Chromosome"/>
</dbReference>
<comment type="subcellular location">
    <subcellularLocation>
        <location evidence="1">Membrane</location>
        <topology evidence="1">Single-pass membrane protein</topology>
    </subcellularLocation>
</comment>
<evidence type="ECO:0000256" key="4">
    <source>
        <dbReference type="ARBA" id="ARBA00023136"/>
    </source>
</evidence>
<accession>A0A3B7R0V3</accession>
<name>A0A3B7R0V3_9BACT</name>
<keyword evidence="4 5" id="KW-0472">Membrane</keyword>
<organism evidence="6 7">
    <name type="scientific">Hymenobacter oligotrophus</name>
    <dbReference type="NCBI Taxonomy" id="2319843"/>
    <lineage>
        <taxon>Bacteria</taxon>
        <taxon>Pseudomonadati</taxon>
        <taxon>Bacteroidota</taxon>
        <taxon>Cytophagia</taxon>
        <taxon>Cytophagales</taxon>
        <taxon>Hymenobacteraceae</taxon>
        <taxon>Hymenobacter</taxon>
    </lineage>
</organism>
<keyword evidence="2 5" id="KW-0812">Transmembrane</keyword>